<dbReference type="GO" id="GO:0004497">
    <property type="term" value="F:monooxygenase activity"/>
    <property type="evidence" value="ECO:0007669"/>
    <property type="project" value="UniProtKB-KW"/>
</dbReference>
<evidence type="ECO:0000313" key="2">
    <source>
        <dbReference type="EMBL" id="GCD44897.1"/>
    </source>
</evidence>
<dbReference type="SUPFAM" id="SSF54909">
    <property type="entry name" value="Dimeric alpha+beta barrel"/>
    <property type="match status" value="1"/>
</dbReference>
<keyword evidence="3" id="KW-1185">Reference proteome</keyword>
<evidence type="ECO:0000313" key="3">
    <source>
        <dbReference type="Proteomes" id="UP000286746"/>
    </source>
</evidence>
<dbReference type="RefSeq" id="WP_125055633.1">
    <property type="nucleotide sequence ID" value="NZ_BHZD01000001.1"/>
</dbReference>
<dbReference type="Gene3D" id="3.30.70.100">
    <property type="match status" value="2"/>
</dbReference>
<dbReference type="EMBL" id="BHZD01000001">
    <property type="protein sequence ID" value="GCD44897.1"/>
    <property type="molecule type" value="Genomic_DNA"/>
</dbReference>
<dbReference type="InterPro" id="IPR011008">
    <property type="entry name" value="Dimeric_a/b-barrel"/>
</dbReference>
<gene>
    <name evidence="2" type="ORF">GKJPGBOP_04612</name>
</gene>
<name>A0A401W6C3_STREY</name>
<keyword evidence="2" id="KW-0560">Oxidoreductase</keyword>
<proteinExistence type="predicted"/>
<sequence length="245" mass="25955">MTSETETRQASHAHHTAPGGFPAPDGFRADTLPGIRRAGVDAVLISEWDAETPERQQAMAEGAARALRAAPLPDGLVSQVYLTGTDGRTVLGFGQWADGEDGHAGASQPAVEAGGARRYRYYRSLLPQGEQPEPGCVVAVSFETTGHEAARQLVDGLLDLLGEVQPGSAETSRTGSGGISSNFHISEDGTRVFNYSEWTDEAAHQRTVETSLQQGGAVMNLIASIPGVTPLGFKRYVTPRGLVRT</sequence>
<reference evidence="2 3" key="1">
    <citation type="submission" date="2018-11" db="EMBL/GenBank/DDBJ databases">
        <title>Whole genome sequence of Streptomyces paromomycinus NBRC 15454(T).</title>
        <authorList>
            <person name="Komaki H."/>
            <person name="Tamura T."/>
        </authorList>
    </citation>
    <scope>NUCLEOTIDE SEQUENCE [LARGE SCALE GENOMIC DNA]</scope>
    <source>
        <strain evidence="2 3">NBRC 15454</strain>
    </source>
</reference>
<protein>
    <submittedName>
        <fullName evidence="2">Antibiotic biosynthesis monooxygenase</fullName>
    </submittedName>
</protein>
<dbReference type="Proteomes" id="UP000286746">
    <property type="component" value="Unassembled WGS sequence"/>
</dbReference>
<feature type="region of interest" description="Disordered" evidence="1">
    <location>
        <begin position="1"/>
        <end position="32"/>
    </location>
</feature>
<dbReference type="AlphaFoldDB" id="A0A401W6C3"/>
<accession>A0A401W6C3</accession>
<evidence type="ECO:0000256" key="1">
    <source>
        <dbReference type="SAM" id="MobiDB-lite"/>
    </source>
</evidence>
<keyword evidence="2" id="KW-0503">Monooxygenase</keyword>
<organism evidence="2 3">
    <name type="scientific">Streptomyces paromomycinus</name>
    <name type="common">Streptomyces rimosus subsp. paromomycinus</name>
    <dbReference type="NCBI Taxonomy" id="92743"/>
    <lineage>
        <taxon>Bacteria</taxon>
        <taxon>Bacillati</taxon>
        <taxon>Actinomycetota</taxon>
        <taxon>Actinomycetes</taxon>
        <taxon>Kitasatosporales</taxon>
        <taxon>Streptomycetaceae</taxon>
        <taxon>Streptomyces</taxon>
    </lineage>
</organism>
<comment type="caution">
    <text evidence="2">The sequence shown here is derived from an EMBL/GenBank/DDBJ whole genome shotgun (WGS) entry which is preliminary data.</text>
</comment>